<evidence type="ECO:0000256" key="4">
    <source>
        <dbReference type="ARBA" id="ARBA00023242"/>
    </source>
</evidence>
<dbReference type="InterPro" id="IPR009057">
    <property type="entry name" value="Homeodomain-like_sf"/>
</dbReference>
<evidence type="ECO:0000256" key="3">
    <source>
        <dbReference type="ARBA" id="ARBA00023163"/>
    </source>
</evidence>
<dbReference type="InterPro" id="IPR017930">
    <property type="entry name" value="Myb_dom"/>
</dbReference>
<dbReference type="AlphaFoldDB" id="A0A8H7PTJ4"/>
<feature type="domain" description="Myb-like" evidence="5">
    <location>
        <begin position="338"/>
        <end position="386"/>
    </location>
</feature>
<feature type="domain" description="Myb-like" evidence="5">
    <location>
        <begin position="184"/>
        <end position="235"/>
    </location>
</feature>
<accession>A0A8H7PTJ4</accession>
<dbReference type="EMBL" id="JAEPQZ010000006">
    <property type="protein sequence ID" value="KAG2180047.1"/>
    <property type="molecule type" value="Genomic_DNA"/>
</dbReference>
<dbReference type="GO" id="GO:0042796">
    <property type="term" value="P:snRNA transcription by RNA polymerase III"/>
    <property type="evidence" value="ECO:0007669"/>
    <property type="project" value="TreeGrafter"/>
</dbReference>
<dbReference type="Proteomes" id="UP000654370">
    <property type="component" value="Unassembled WGS sequence"/>
</dbReference>
<keyword evidence="2" id="KW-0238">DNA-binding</keyword>
<name>A0A8H7PTJ4_MORIS</name>
<feature type="domain" description="HTH myb-type" evidence="7">
    <location>
        <begin position="520"/>
        <end position="550"/>
    </location>
</feature>
<dbReference type="CDD" id="cd00167">
    <property type="entry name" value="SANT"/>
    <property type="match status" value="7"/>
</dbReference>
<evidence type="ECO:0000313" key="9">
    <source>
        <dbReference type="Proteomes" id="UP000654370"/>
    </source>
</evidence>
<feature type="domain" description="Myb-like" evidence="5">
    <location>
        <begin position="132"/>
        <end position="183"/>
    </location>
</feature>
<dbReference type="InterPro" id="IPR017884">
    <property type="entry name" value="SANT_dom"/>
</dbReference>
<evidence type="ECO:0000259" key="7">
    <source>
        <dbReference type="PROSITE" id="PS51294"/>
    </source>
</evidence>
<keyword evidence="1" id="KW-0805">Transcription regulation</keyword>
<proteinExistence type="predicted"/>
<dbReference type="OrthoDB" id="2143914at2759"/>
<dbReference type="InterPro" id="IPR051575">
    <property type="entry name" value="Myb-like_DNA-bd"/>
</dbReference>
<feature type="domain" description="Myb-like" evidence="5">
    <location>
        <begin position="236"/>
        <end position="286"/>
    </location>
</feature>
<dbReference type="SUPFAM" id="SSF46689">
    <property type="entry name" value="Homeodomain-like"/>
    <property type="match status" value="6"/>
</dbReference>
<evidence type="ECO:0000256" key="1">
    <source>
        <dbReference type="ARBA" id="ARBA00023015"/>
    </source>
</evidence>
<feature type="domain" description="Myb-like" evidence="5">
    <location>
        <begin position="36"/>
        <end position="80"/>
    </location>
</feature>
<sequence length="612" mass="71250">MFVFLRHSCNSARKSTPQGIVLVTKCLKHISKSAIKWTPAEDESLLKFVKTNGRKWTSFTNHFAPHRTTYECWQRFDHLNSAKQGPLNSSEIEKLREGVAEFGVGNWADIGKKYLPNRQSSAVCNAWYYKGNPEIEKTKWTESEDDLLRKGFTKYGTAYSKIAKEFLPHRTRQSIRYRISVITGESPKTESWTPEEQQLLLRQVIMFGASNWAKIAKSVPGRSSYDCQRMWIRKLNPSLHNGEWNEKEIRTFWQLVIEFGKDWHGISRSLPGRSNFECYNLFWATYRKDLGPESRDISKCEISNEEASAFAAHKIEEIDPHYRLTRLNDNTVIHAKVGKWSTEELSLLMKAAEQYKNGRGIDWDQVRMAVPNRTRQQCASQYYYQLQKKKLPDFTQEEDETLMDLIAKHGEQWDAIAAEMPERTKDTCRLRWKHSLQKQTDTNDRKRRSFSEEEKDLIKQGVSMFGNDWEAISNTYIPGRSPSSCRNWWYKHGQEEERGYTTAELDHFLEIAVKSQKAAGVNWNKVASMVPHRSAEQCRRRWRSLSGERRHWSDVADSELLEITLKLKGNPAYKGKLWQSVAEELGGDRTADECASRYHNLAKSRASRYLTI</sequence>
<dbReference type="GO" id="GO:0019185">
    <property type="term" value="C:snRNA-activating protein complex"/>
    <property type="evidence" value="ECO:0007669"/>
    <property type="project" value="TreeGrafter"/>
</dbReference>
<dbReference type="Gene3D" id="1.10.10.60">
    <property type="entry name" value="Homeodomain-like"/>
    <property type="match status" value="10"/>
</dbReference>
<keyword evidence="3" id="KW-0804">Transcription</keyword>
<dbReference type="PROSITE" id="PS50090">
    <property type="entry name" value="MYB_LIKE"/>
    <property type="match status" value="9"/>
</dbReference>
<keyword evidence="4" id="KW-0539">Nucleus</keyword>
<feature type="domain" description="HTH myb-type" evidence="7">
    <location>
        <begin position="36"/>
        <end position="84"/>
    </location>
</feature>
<feature type="domain" description="HTH myb-type" evidence="7">
    <location>
        <begin position="442"/>
        <end position="497"/>
    </location>
</feature>
<evidence type="ECO:0000259" key="5">
    <source>
        <dbReference type="PROSITE" id="PS50090"/>
    </source>
</evidence>
<dbReference type="Pfam" id="PF13921">
    <property type="entry name" value="Myb_DNA-bind_6"/>
    <property type="match status" value="2"/>
</dbReference>
<dbReference type="PROSITE" id="PS51293">
    <property type="entry name" value="SANT"/>
    <property type="match status" value="1"/>
</dbReference>
<evidence type="ECO:0000256" key="2">
    <source>
        <dbReference type="ARBA" id="ARBA00023125"/>
    </source>
</evidence>
<gene>
    <name evidence="8" type="ORF">INT43_003834</name>
</gene>
<keyword evidence="9" id="KW-1185">Reference proteome</keyword>
<dbReference type="InterPro" id="IPR001005">
    <property type="entry name" value="SANT/Myb"/>
</dbReference>
<dbReference type="PROSITE" id="PS51294">
    <property type="entry name" value="HTH_MYB"/>
    <property type="match status" value="6"/>
</dbReference>
<feature type="domain" description="HTH myb-type" evidence="7">
    <location>
        <begin position="188"/>
        <end position="239"/>
    </location>
</feature>
<dbReference type="GO" id="GO:0000978">
    <property type="term" value="F:RNA polymerase II cis-regulatory region sequence-specific DNA binding"/>
    <property type="evidence" value="ECO:0007669"/>
    <property type="project" value="TreeGrafter"/>
</dbReference>
<dbReference type="GO" id="GO:0001006">
    <property type="term" value="F:RNA polymerase III type 3 promoter sequence-specific DNA binding"/>
    <property type="evidence" value="ECO:0007669"/>
    <property type="project" value="TreeGrafter"/>
</dbReference>
<comment type="caution">
    <text evidence="8">The sequence shown here is derived from an EMBL/GenBank/DDBJ whole genome shotgun (WGS) entry which is preliminary data.</text>
</comment>
<organism evidence="8 9">
    <name type="scientific">Mortierella isabellina</name>
    <name type="common">Filamentous fungus</name>
    <name type="synonym">Umbelopsis isabellina</name>
    <dbReference type="NCBI Taxonomy" id="91625"/>
    <lineage>
        <taxon>Eukaryota</taxon>
        <taxon>Fungi</taxon>
        <taxon>Fungi incertae sedis</taxon>
        <taxon>Mucoromycota</taxon>
        <taxon>Mucoromycotina</taxon>
        <taxon>Umbelopsidomycetes</taxon>
        <taxon>Umbelopsidales</taxon>
        <taxon>Umbelopsidaceae</taxon>
        <taxon>Umbelopsis</taxon>
    </lineage>
</organism>
<feature type="domain" description="HTH myb-type" evidence="7">
    <location>
        <begin position="132"/>
        <end position="178"/>
    </location>
</feature>
<feature type="domain" description="Myb-like" evidence="5">
    <location>
        <begin position="498"/>
        <end position="546"/>
    </location>
</feature>
<dbReference type="SMART" id="SM00717">
    <property type="entry name" value="SANT"/>
    <property type="match status" value="10"/>
</dbReference>
<feature type="domain" description="Myb-like" evidence="5">
    <location>
        <begin position="549"/>
        <end position="602"/>
    </location>
</feature>
<feature type="domain" description="SANT" evidence="6">
    <location>
        <begin position="187"/>
        <end position="227"/>
    </location>
</feature>
<feature type="domain" description="Myb-like" evidence="5">
    <location>
        <begin position="442"/>
        <end position="493"/>
    </location>
</feature>
<evidence type="ECO:0000313" key="8">
    <source>
        <dbReference type="EMBL" id="KAG2180047.1"/>
    </source>
</evidence>
<feature type="domain" description="HTH myb-type" evidence="7">
    <location>
        <begin position="386"/>
        <end position="440"/>
    </location>
</feature>
<dbReference type="PANTHER" id="PTHR46621">
    <property type="entry name" value="SNRNA-ACTIVATING PROTEIN COMPLEX SUBUNIT 4"/>
    <property type="match status" value="1"/>
</dbReference>
<dbReference type="GO" id="GO:0042795">
    <property type="term" value="P:snRNA transcription by RNA polymerase II"/>
    <property type="evidence" value="ECO:0007669"/>
    <property type="project" value="TreeGrafter"/>
</dbReference>
<protein>
    <submittedName>
        <fullName evidence="8">Uncharacterized protein</fullName>
    </submittedName>
</protein>
<dbReference type="PANTHER" id="PTHR46621:SF1">
    <property type="entry name" value="SNRNA-ACTIVATING PROTEIN COMPLEX SUBUNIT 4"/>
    <property type="match status" value="1"/>
</dbReference>
<dbReference type="Pfam" id="PF00249">
    <property type="entry name" value="Myb_DNA-binding"/>
    <property type="match status" value="5"/>
</dbReference>
<reference evidence="8" key="1">
    <citation type="submission" date="2020-12" db="EMBL/GenBank/DDBJ databases">
        <title>Metabolic potential, ecology and presence of endohyphal bacteria is reflected in genomic diversity of Mucoromycotina.</title>
        <authorList>
            <person name="Muszewska A."/>
            <person name="Okrasinska A."/>
            <person name="Steczkiewicz K."/>
            <person name="Drgas O."/>
            <person name="Orlowska M."/>
            <person name="Perlinska-Lenart U."/>
            <person name="Aleksandrzak-Piekarczyk T."/>
            <person name="Szatraj K."/>
            <person name="Zielenkiewicz U."/>
            <person name="Pilsyk S."/>
            <person name="Malc E."/>
            <person name="Mieczkowski P."/>
            <person name="Kruszewska J.S."/>
            <person name="Biernat P."/>
            <person name="Pawlowska J."/>
        </authorList>
    </citation>
    <scope>NUCLEOTIDE SEQUENCE</scope>
    <source>
        <strain evidence="8">WA0000067209</strain>
    </source>
</reference>
<feature type="domain" description="Myb-like" evidence="5">
    <location>
        <begin position="394"/>
        <end position="436"/>
    </location>
</feature>
<evidence type="ECO:0000259" key="6">
    <source>
        <dbReference type="PROSITE" id="PS51293"/>
    </source>
</evidence>